<name>A0A2N4UB58_9BURK</name>
<gene>
    <name evidence="7" type="ORF">CR155_18560</name>
</gene>
<dbReference type="InterPro" id="IPR044152">
    <property type="entry name" value="YqjM-like"/>
</dbReference>
<evidence type="ECO:0000313" key="7">
    <source>
        <dbReference type="EMBL" id="PLC52259.1"/>
    </source>
</evidence>
<dbReference type="OrthoDB" id="8523426at2"/>
<keyword evidence="4" id="KW-0521">NADP</keyword>
<keyword evidence="2" id="KW-0285">Flavoprotein</keyword>
<dbReference type="GO" id="GO:0050661">
    <property type="term" value="F:NADP binding"/>
    <property type="evidence" value="ECO:0007669"/>
    <property type="project" value="InterPro"/>
</dbReference>
<dbReference type="GO" id="GO:0010181">
    <property type="term" value="F:FMN binding"/>
    <property type="evidence" value="ECO:0007669"/>
    <property type="project" value="InterPro"/>
</dbReference>
<evidence type="ECO:0000313" key="8">
    <source>
        <dbReference type="Proteomes" id="UP000234328"/>
    </source>
</evidence>
<dbReference type="GO" id="GO:0003959">
    <property type="term" value="F:NADPH dehydrogenase activity"/>
    <property type="evidence" value="ECO:0007669"/>
    <property type="project" value="InterPro"/>
</dbReference>
<feature type="domain" description="NADH:flavin oxidoreductase/NADH oxidase N-terminal" evidence="6">
    <location>
        <begin position="20"/>
        <end position="364"/>
    </location>
</feature>
<accession>A0A2N4UB58</accession>
<proteinExistence type="predicted"/>
<dbReference type="EMBL" id="PDNV01000014">
    <property type="protein sequence ID" value="PLC52259.1"/>
    <property type="molecule type" value="Genomic_DNA"/>
</dbReference>
<sequence>MLVLKDSDSKTVDTAEKPALLQPFTMRSVVLKNRIMVSPMSMYSTENGCVRDFHLVHLGRFALGGAAMVMMEATAVTETGRGTHGCTGIWTDEQLPGLKRITEFLRTHGSVAGIQLGHSGPKGASQRPWHGFGTIDESDASLRGELPWALVSSTDQPFDQGWQVPAALSAADMDALVEDFRAAASRAAKAGFQVIELHCAHGYLLHSFLSPLVNTRDDEYGGSLQNRMRFPLRVFDAVRAAFPSELPVMVRISAVDGIDVGWSIEDSIKFAAELADHGADAIACSSGGVRLERGQVLVSRNPGFQVPFANELRNKAGIPTVAVGMLLSAQQANEIVKQGKADLVALGREMLANPNWAAQAAVDLKGESGWDDWPEVFGWWLKRRARQLARR</sequence>
<comment type="caution">
    <text evidence="7">The sequence shown here is derived from an EMBL/GenBank/DDBJ whole genome shotgun (WGS) entry which is preliminary data.</text>
</comment>
<comment type="cofactor">
    <cofactor evidence="1">
        <name>FMN</name>
        <dbReference type="ChEBI" id="CHEBI:58210"/>
    </cofactor>
</comment>
<dbReference type="PANTHER" id="PTHR43303">
    <property type="entry name" value="NADPH DEHYDROGENASE C23G7.10C-RELATED"/>
    <property type="match status" value="1"/>
</dbReference>
<dbReference type="Proteomes" id="UP000234328">
    <property type="component" value="Unassembled WGS sequence"/>
</dbReference>
<evidence type="ECO:0000256" key="2">
    <source>
        <dbReference type="ARBA" id="ARBA00022630"/>
    </source>
</evidence>
<dbReference type="RefSeq" id="WP_102071531.1">
    <property type="nucleotide sequence ID" value="NZ_PDNV01000014.1"/>
</dbReference>
<dbReference type="InterPro" id="IPR001155">
    <property type="entry name" value="OxRdtase_FMN_N"/>
</dbReference>
<keyword evidence="8" id="KW-1185">Reference proteome</keyword>
<keyword evidence="3" id="KW-0288">FMN</keyword>
<dbReference type="InterPro" id="IPR013785">
    <property type="entry name" value="Aldolase_TIM"/>
</dbReference>
<dbReference type="Pfam" id="PF00724">
    <property type="entry name" value="Oxidored_FMN"/>
    <property type="match status" value="1"/>
</dbReference>
<evidence type="ECO:0000256" key="1">
    <source>
        <dbReference type="ARBA" id="ARBA00001917"/>
    </source>
</evidence>
<keyword evidence="5" id="KW-0560">Oxidoreductase</keyword>
<dbReference type="Gene3D" id="3.20.20.70">
    <property type="entry name" value="Aldolase class I"/>
    <property type="match status" value="1"/>
</dbReference>
<protein>
    <submittedName>
        <fullName evidence="7">NADH:flavin oxidoreductase / NADH oxidase</fullName>
    </submittedName>
</protein>
<organism evidence="7 8">
    <name type="scientific">Pollutimonas nitritireducens</name>
    <dbReference type="NCBI Taxonomy" id="2045209"/>
    <lineage>
        <taxon>Bacteria</taxon>
        <taxon>Pseudomonadati</taxon>
        <taxon>Pseudomonadota</taxon>
        <taxon>Betaproteobacteria</taxon>
        <taxon>Burkholderiales</taxon>
        <taxon>Alcaligenaceae</taxon>
        <taxon>Pollutimonas</taxon>
    </lineage>
</organism>
<reference evidence="7 8" key="1">
    <citation type="submission" date="2017-10" db="EMBL/GenBank/DDBJ databases">
        <title>Two draft genome sequences of Pusillimonas sp. strains isolated from a nitrate- and radionuclide-contaminated groundwater in Russia.</title>
        <authorList>
            <person name="Grouzdev D.S."/>
            <person name="Tourova T.P."/>
            <person name="Goeva M.A."/>
            <person name="Babich T.L."/>
            <person name="Sokolova D.S."/>
            <person name="Abdullin R."/>
            <person name="Poltaraus A.B."/>
            <person name="Toshchakov S.V."/>
            <person name="Nazina T.N."/>
        </authorList>
    </citation>
    <scope>NUCLEOTIDE SEQUENCE [LARGE SCALE GENOMIC DNA]</scope>
    <source>
        <strain evidence="7 8">JR1/69-2-13</strain>
    </source>
</reference>
<dbReference type="CDD" id="cd02932">
    <property type="entry name" value="OYE_YqiM_FMN"/>
    <property type="match status" value="1"/>
</dbReference>
<evidence type="ECO:0000256" key="4">
    <source>
        <dbReference type="ARBA" id="ARBA00022857"/>
    </source>
</evidence>
<dbReference type="SUPFAM" id="SSF51395">
    <property type="entry name" value="FMN-linked oxidoreductases"/>
    <property type="match status" value="1"/>
</dbReference>
<evidence type="ECO:0000259" key="6">
    <source>
        <dbReference type="Pfam" id="PF00724"/>
    </source>
</evidence>
<dbReference type="PANTHER" id="PTHR43303:SF4">
    <property type="entry name" value="NADPH DEHYDROGENASE C23G7.10C-RELATED"/>
    <property type="match status" value="1"/>
</dbReference>
<evidence type="ECO:0000256" key="5">
    <source>
        <dbReference type="ARBA" id="ARBA00023002"/>
    </source>
</evidence>
<evidence type="ECO:0000256" key="3">
    <source>
        <dbReference type="ARBA" id="ARBA00022643"/>
    </source>
</evidence>
<dbReference type="AlphaFoldDB" id="A0A2N4UB58"/>